<reference evidence="2 3" key="1">
    <citation type="submission" date="2018-03" db="EMBL/GenBank/DDBJ databases">
        <title>Brevisbacillus phylogenomics.</title>
        <authorList>
            <person name="Dunlap C."/>
        </authorList>
    </citation>
    <scope>NUCLEOTIDE SEQUENCE [LARGE SCALE GENOMIC DNA]</scope>
    <source>
        <strain evidence="2 3">NRRL NRS-1210</strain>
    </source>
</reference>
<gene>
    <name evidence="2" type="ORF">C7R93_23315</name>
</gene>
<evidence type="ECO:0000313" key="2">
    <source>
        <dbReference type="EMBL" id="PSJ89424.1"/>
    </source>
</evidence>
<keyword evidence="1" id="KW-0472">Membrane</keyword>
<dbReference type="AlphaFoldDB" id="A0A2P7UQZ4"/>
<keyword evidence="1" id="KW-1133">Transmembrane helix</keyword>
<evidence type="ECO:0000256" key="1">
    <source>
        <dbReference type="SAM" id="Phobius"/>
    </source>
</evidence>
<accession>A0A2P7UQZ4</accession>
<dbReference type="OrthoDB" id="2648493at2"/>
<dbReference type="RefSeq" id="WP_106841059.1">
    <property type="nucleotide sequence ID" value="NZ_JBCNIW010000014.1"/>
</dbReference>
<dbReference type="Proteomes" id="UP000240419">
    <property type="component" value="Unassembled WGS sequence"/>
</dbReference>
<comment type="caution">
    <text evidence="2">The sequence shown here is derived from an EMBL/GenBank/DDBJ whole genome shotgun (WGS) entry which is preliminary data.</text>
</comment>
<keyword evidence="1" id="KW-0812">Transmembrane</keyword>
<proteinExistence type="predicted"/>
<organism evidence="2 3">
    <name type="scientific">Brevibacillus fortis</name>
    <dbReference type="NCBI Taxonomy" id="2126352"/>
    <lineage>
        <taxon>Bacteria</taxon>
        <taxon>Bacillati</taxon>
        <taxon>Bacillota</taxon>
        <taxon>Bacilli</taxon>
        <taxon>Bacillales</taxon>
        <taxon>Paenibacillaceae</taxon>
        <taxon>Brevibacillus</taxon>
    </lineage>
</organism>
<sequence>MIDIDQFIHSLSLLTFMAILIEAVTEILKNAFPVLKDRSTYILSILIGISLSLAFQVNPFGLDGSGYYVSAVLAGILTSRGANYLNSFVKKLNTSSKQ</sequence>
<evidence type="ECO:0000313" key="3">
    <source>
        <dbReference type="Proteomes" id="UP000240419"/>
    </source>
</evidence>
<feature type="transmembrane region" description="Helical" evidence="1">
    <location>
        <begin position="40"/>
        <end position="61"/>
    </location>
</feature>
<feature type="transmembrane region" description="Helical" evidence="1">
    <location>
        <begin position="6"/>
        <end position="28"/>
    </location>
</feature>
<dbReference type="EMBL" id="PXZM01000039">
    <property type="protein sequence ID" value="PSJ89424.1"/>
    <property type="molecule type" value="Genomic_DNA"/>
</dbReference>
<keyword evidence="3" id="KW-1185">Reference proteome</keyword>
<protein>
    <submittedName>
        <fullName evidence="2">Uncharacterized protein</fullName>
    </submittedName>
</protein>
<name>A0A2P7UQZ4_9BACL</name>